<keyword evidence="1" id="KW-0067">ATP-binding</keyword>
<keyword evidence="2" id="KW-1185">Reference proteome</keyword>
<dbReference type="PANTHER" id="PTHR37807:SF3">
    <property type="entry name" value="OS07G0160300 PROTEIN"/>
    <property type="match status" value="1"/>
</dbReference>
<dbReference type="PATRIC" id="fig|189381.12.peg.2754"/>
<accession>A0A0M0G652</accession>
<protein>
    <submittedName>
        <fullName evidence="1">ATP-binding protein</fullName>
    </submittedName>
</protein>
<dbReference type="AlphaFoldDB" id="A0A0M0G652"/>
<dbReference type="RefSeq" id="WP_053428602.1">
    <property type="nucleotide sequence ID" value="NZ_JAUKEF010000004.1"/>
</dbReference>
<dbReference type="PANTHER" id="PTHR37807">
    <property type="entry name" value="OS07G0160300 PROTEIN"/>
    <property type="match status" value="1"/>
</dbReference>
<evidence type="ECO:0000313" key="2">
    <source>
        <dbReference type="Proteomes" id="UP000037405"/>
    </source>
</evidence>
<dbReference type="InterPro" id="IPR027417">
    <property type="entry name" value="P-loop_NTPase"/>
</dbReference>
<dbReference type="GO" id="GO:0005524">
    <property type="term" value="F:ATP binding"/>
    <property type="evidence" value="ECO:0007669"/>
    <property type="project" value="UniProtKB-KW"/>
</dbReference>
<dbReference type="Gene3D" id="3.40.50.300">
    <property type="entry name" value="P-loop containing nucleotide triphosphate hydrolases"/>
    <property type="match status" value="1"/>
</dbReference>
<sequence length="178" mass="20052">MFIQMSGFPGSGKSTLAREIGKRTGAVIVDHDVTKSALMEKVGNGLTHDMAGKVSYHLDWSISESLLEQGHSVIFDSPCLYDEMVEKGTLLAEKYGIPYKYIECVVHDFTLINERLRERDRMPSQIKEVKSEEAFRKTVLNSKKPDDLPCLQIDTSSPIKSYITRVIRYLEYGEGGAE</sequence>
<dbReference type="Pfam" id="PF13671">
    <property type="entry name" value="AAA_33"/>
    <property type="match status" value="1"/>
</dbReference>
<reference evidence="2" key="1">
    <citation type="submission" date="2015-07" db="EMBL/GenBank/DDBJ databases">
        <title>Fjat-14235 jcm11544.</title>
        <authorList>
            <person name="Liu B."/>
            <person name="Wang J."/>
            <person name="Zhu Y."/>
            <person name="Liu G."/>
            <person name="Chen Q."/>
            <person name="Chen Z."/>
            <person name="Lan J."/>
            <person name="Che J."/>
            <person name="Ge C."/>
            <person name="Shi H."/>
            <person name="Pan Z."/>
            <person name="Liu X."/>
        </authorList>
    </citation>
    <scope>NUCLEOTIDE SEQUENCE [LARGE SCALE GENOMIC DNA]</scope>
    <source>
        <strain evidence="2">JCM 11544</strain>
    </source>
</reference>
<keyword evidence="1" id="KW-0547">Nucleotide-binding</keyword>
<proteinExistence type="predicted"/>
<dbReference type="STRING" id="189381.GCA_900166615_01223"/>
<dbReference type="SUPFAM" id="SSF52540">
    <property type="entry name" value="P-loop containing nucleoside triphosphate hydrolases"/>
    <property type="match status" value="1"/>
</dbReference>
<dbReference type="EMBL" id="LGUE01000004">
    <property type="protein sequence ID" value="KON85002.1"/>
    <property type="molecule type" value="Genomic_DNA"/>
</dbReference>
<evidence type="ECO:0000313" key="1">
    <source>
        <dbReference type="EMBL" id="KON85002.1"/>
    </source>
</evidence>
<dbReference type="Proteomes" id="UP000037405">
    <property type="component" value="Unassembled WGS sequence"/>
</dbReference>
<gene>
    <name evidence="1" type="ORF">AF331_13480</name>
</gene>
<organism evidence="1 2">
    <name type="scientific">Rossellomorea marisflavi</name>
    <dbReference type="NCBI Taxonomy" id="189381"/>
    <lineage>
        <taxon>Bacteria</taxon>
        <taxon>Bacillati</taxon>
        <taxon>Bacillota</taxon>
        <taxon>Bacilli</taxon>
        <taxon>Bacillales</taxon>
        <taxon>Bacillaceae</taxon>
        <taxon>Rossellomorea</taxon>
    </lineage>
</organism>
<comment type="caution">
    <text evidence="1">The sequence shown here is derived from an EMBL/GenBank/DDBJ whole genome shotgun (WGS) entry which is preliminary data.</text>
</comment>
<name>A0A0M0G652_9BACI</name>